<sequence>KERVGCRVIIIDEGKEPEEFFNLLGGKEPYPLAKISKRIEPRLYLCNVGTGVFVVEEVLHFAQDDLAQEDVLSMQLIIFLFG</sequence>
<dbReference type="AlphaFoldDB" id="A0A8J4PK14"/>
<dbReference type="GO" id="GO:0051014">
    <property type="term" value="P:actin filament severing"/>
    <property type="evidence" value="ECO:0007669"/>
    <property type="project" value="TreeGrafter"/>
</dbReference>
<dbReference type="GO" id="GO:0015629">
    <property type="term" value="C:actin cytoskeleton"/>
    <property type="evidence" value="ECO:0007669"/>
    <property type="project" value="TreeGrafter"/>
</dbReference>
<dbReference type="Gene3D" id="3.40.20.10">
    <property type="entry name" value="Severin"/>
    <property type="match status" value="1"/>
</dbReference>
<dbReference type="InterPro" id="IPR029006">
    <property type="entry name" value="ADF-H/Gelsolin-like_dom_sf"/>
</dbReference>
<dbReference type="GO" id="GO:0051016">
    <property type="term" value="P:barbed-end actin filament capping"/>
    <property type="evidence" value="ECO:0007669"/>
    <property type="project" value="TreeGrafter"/>
</dbReference>
<evidence type="ECO:0000256" key="1">
    <source>
        <dbReference type="ARBA" id="ARBA00022737"/>
    </source>
</evidence>
<dbReference type="PANTHER" id="PTHR11977">
    <property type="entry name" value="VILLIN"/>
    <property type="match status" value="1"/>
</dbReference>
<dbReference type="SUPFAM" id="SSF55753">
    <property type="entry name" value="Actin depolymerizing proteins"/>
    <property type="match status" value="1"/>
</dbReference>
<evidence type="ECO:0000313" key="2">
    <source>
        <dbReference type="EMBL" id="KAF2068148.1"/>
    </source>
</evidence>
<keyword evidence="3" id="KW-1185">Reference proteome</keyword>
<dbReference type="Proteomes" id="UP000695562">
    <property type="component" value="Unassembled WGS sequence"/>
</dbReference>
<dbReference type="OrthoDB" id="6375767at2759"/>
<proteinExistence type="predicted"/>
<dbReference type="GO" id="GO:0008154">
    <property type="term" value="P:actin polymerization or depolymerization"/>
    <property type="evidence" value="ECO:0007669"/>
    <property type="project" value="TreeGrafter"/>
</dbReference>
<dbReference type="GO" id="GO:0051015">
    <property type="term" value="F:actin filament binding"/>
    <property type="evidence" value="ECO:0007669"/>
    <property type="project" value="InterPro"/>
</dbReference>
<dbReference type="GO" id="GO:0005546">
    <property type="term" value="F:phosphatidylinositol-4,5-bisphosphate binding"/>
    <property type="evidence" value="ECO:0007669"/>
    <property type="project" value="TreeGrafter"/>
</dbReference>
<dbReference type="GO" id="GO:0005737">
    <property type="term" value="C:cytoplasm"/>
    <property type="evidence" value="ECO:0007669"/>
    <property type="project" value="TreeGrafter"/>
</dbReference>
<feature type="non-terminal residue" evidence="2">
    <location>
        <position position="1"/>
    </location>
</feature>
<comment type="caution">
    <text evidence="2">The sequence shown here is derived from an EMBL/GenBank/DDBJ whole genome shotgun (WGS) entry which is preliminary data.</text>
</comment>
<organism evidence="2 3">
    <name type="scientific">Polysphondylium violaceum</name>
    <dbReference type="NCBI Taxonomy" id="133409"/>
    <lineage>
        <taxon>Eukaryota</taxon>
        <taxon>Amoebozoa</taxon>
        <taxon>Evosea</taxon>
        <taxon>Eumycetozoa</taxon>
        <taxon>Dictyostelia</taxon>
        <taxon>Dictyosteliales</taxon>
        <taxon>Dictyosteliaceae</taxon>
        <taxon>Polysphondylium</taxon>
    </lineage>
</organism>
<accession>A0A8J4PK14</accession>
<dbReference type="InterPro" id="IPR007122">
    <property type="entry name" value="Villin/Gelsolin"/>
</dbReference>
<keyword evidence="1" id="KW-0677">Repeat</keyword>
<evidence type="ECO:0000313" key="3">
    <source>
        <dbReference type="Proteomes" id="UP000695562"/>
    </source>
</evidence>
<gene>
    <name evidence="2" type="ORF">CYY_010525</name>
</gene>
<dbReference type="PANTHER" id="PTHR11977:SF51">
    <property type="entry name" value="PROTEIN FLIGHTLESS-1 HOMOLOG"/>
    <property type="match status" value="1"/>
</dbReference>
<name>A0A8J4PK14_9MYCE</name>
<protein>
    <submittedName>
        <fullName evidence="2">Uncharacterized protein</fullName>
    </submittedName>
</protein>
<dbReference type="EMBL" id="AJWJ01001172">
    <property type="protein sequence ID" value="KAF2068148.1"/>
    <property type="molecule type" value="Genomic_DNA"/>
</dbReference>
<reference evidence="2" key="1">
    <citation type="submission" date="2020-01" db="EMBL/GenBank/DDBJ databases">
        <title>Development of genomics and gene disruption for Polysphondylium violaceum indicates a role for the polyketide synthase stlB in stalk morphogenesis.</title>
        <authorList>
            <person name="Narita B."/>
            <person name="Kawabe Y."/>
            <person name="Kin K."/>
            <person name="Saito T."/>
            <person name="Gibbs R."/>
            <person name="Kuspa A."/>
            <person name="Muzny D."/>
            <person name="Queller D."/>
            <person name="Richards S."/>
            <person name="Strassman J."/>
            <person name="Sucgang R."/>
            <person name="Worley K."/>
            <person name="Schaap P."/>
        </authorList>
    </citation>
    <scope>NUCLEOTIDE SEQUENCE</scope>
    <source>
        <strain evidence="2">QSvi11</strain>
    </source>
</reference>